<keyword evidence="1" id="KW-0547">Nucleotide-binding</keyword>
<dbReference type="GO" id="GO:0000266">
    <property type="term" value="P:mitochondrial fission"/>
    <property type="evidence" value="ECO:0007669"/>
    <property type="project" value="TreeGrafter"/>
</dbReference>
<dbReference type="InterPro" id="IPR045063">
    <property type="entry name" value="Dynamin_N"/>
</dbReference>
<dbReference type="Proteomes" id="UP000663419">
    <property type="component" value="Chromosome 2"/>
</dbReference>
<name>A0A8A1LIE6_AJEC8</name>
<dbReference type="InterPro" id="IPR030381">
    <property type="entry name" value="G_DYNAMIN_dom"/>
</dbReference>
<evidence type="ECO:0000256" key="3">
    <source>
        <dbReference type="SAM" id="MobiDB-lite"/>
    </source>
</evidence>
<dbReference type="InterPro" id="IPR027417">
    <property type="entry name" value="P-loop_NTPase"/>
</dbReference>
<dbReference type="EMBL" id="CP069103">
    <property type="protein sequence ID" value="QSS51752.1"/>
    <property type="molecule type" value="Genomic_DNA"/>
</dbReference>
<sequence length="761" mass="86421">MRIFHLYISFQNLPDMINSLSVSILKSNSMNLKGTTTDGRMDTLGADQLNTLQSITVSRRLNQIDRIRAKGIGDHISLPQLVVCGAQSAGKSSVLEGITGLPFPRQDGVCTKFATEIILRHTQNEISITASIIPHNGRTAATADELRNYRRRLSGYDELPETINDAACCMGIRGFVGSGDSAPAFSADVLRIEVVGDVGLHLTVVDLPGLVSVENEEHDAHDIKLVEDLVDSYLQSSRTIILAVVQATNDIATQPIIQRARHFDRAGERTVGIITKPDLINKGTEGRIALLTNNLDSTRLKHGFFLLKNPSPQQLEEGISLSERKRQEADFFRSPPWREHGIDLSRVGVDRLQPFLQSLLGDHIERELPKVCAEVRLLLDKTKIQLQDLGQERSTVSEQRFFLSKLSMDFVGLTQAALDGTYQHIASDFFGYDENGISRNRFRGQIHTLNSLFADYMRDKSQKRKMGRVPIDDLFESSADSEEGRAKEDKYDHSSDADEPFYMNETEFDRWIKKIYRNTRGLELPGNYNNALLTELFHEQSSRWPGIAKRHIHRVHEETSTFVTRALAHVVREEHIRRDIHKILDRSLQSNLDTALDELRKLCDDERAQLITYNHYYTDNIQKARHDRANTVLEHALQSVSDDWGKIHVSNTPHDLAKLLGSLQNHVVVNMEQQACEEAKAGLAAYYKVDMKTFVDNVCRQVVERHIVRNLRHLFTPTDVLAFSDEEVELIASEPNSRQDRRKELKILEKHLEESLFELRS</sequence>
<evidence type="ECO:0000259" key="5">
    <source>
        <dbReference type="PROSITE" id="PS51718"/>
    </source>
</evidence>
<dbReference type="GO" id="GO:0005874">
    <property type="term" value="C:microtubule"/>
    <property type="evidence" value="ECO:0007669"/>
    <property type="project" value="TreeGrafter"/>
</dbReference>
<dbReference type="PRINTS" id="PR00195">
    <property type="entry name" value="DYNAMIN"/>
</dbReference>
<dbReference type="PANTHER" id="PTHR11566:SF21">
    <property type="entry name" value="DYNAMIN RELATED PROTEIN 1, ISOFORM A"/>
    <property type="match status" value="1"/>
</dbReference>
<feature type="domain" description="GED" evidence="4">
    <location>
        <begin position="676"/>
        <end position="761"/>
    </location>
</feature>
<accession>A0A8A1LIE6</accession>
<dbReference type="GO" id="GO:0003924">
    <property type="term" value="F:GTPase activity"/>
    <property type="evidence" value="ECO:0007669"/>
    <property type="project" value="InterPro"/>
</dbReference>
<evidence type="ECO:0000259" key="4">
    <source>
        <dbReference type="PROSITE" id="PS51388"/>
    </source>
</evidence>
<dbReference type="SUPFAM" id="SSF52540">
    <property type="entry name" value="P-loop containing nucleoside triphosphate hydrolases"/>
    <property type="match status" value="1"/>
</dbReference>
<dbReference type="InterPro" id="IPR001401">
    <property type="entry name" value="Dynamin_GTPase"/>
</dbReference>
<reference evidence="6" key="1">
    <citation type="submission" date="2021-01" db="EMBL/GenBank/DDBJ databases">
        <title>Chromosome-level genome assembly of a human fungal pathogen reveals clustering of transcriptionally co-regulated genes.</title>
        <authorList>
            <person name="Voorhies M."/>
            <person name="Cohen S."/>
            <person name="Shea T.P."/>
            <person name="Petrus S."/>
            <person name="Munoz J.F."/>
            <person name="Poplawski S."/>
            <person name="Goldman W.E."/>
            <person name="Michael T."/>
            <person name="Cuomo C.A."/>
            <person name="Sil A."/>
            <person name="Beyhan S."/>
        </authorList>
    </citation>
    <scope>NUCLEOTIDE SEQUENCE</scope>
    <source>
        <strain evidence="6">H88</strain>
    </source>
</reference>
<dbReference type="GO" id="GO:0008017">
    <property type="term" value="F:microtubule binding"/>
    <property type="evidence" value="ECO:0007669"/>
    <property type="project" value="TreeGrafter"/>
</dbReference>
<dbReference type="Pfam" id="PF01031">
    <property type="entry name" value="Dynamin_M"/>
    <property type="match status" value="2"/>
</dbReference>
<evidence type="ECO:0000313" key="7">
    <source>
        <dbReference type="Proteomes" id="UP000663419"/>
    </source>
</evidence>
<feature type="domain" description="Dynamin-type G" evidence="5">
    <location>
        <begin position="75"/>
        <end position="369"/>
    </location>
</feature>
<dbReference type="VEuPathDB" id="FungiDB:I7I53_07157"/>
<keyword evidence="2" id="KW-0342">GTP-binding</keyword>
<dbReference type="Pfam" id="PF00350">
    <property type="entry name" value="Dynamin_N"/>
    <property type="match status" value="1"/>
</dbReference>
<dbReference type="InterPro" id="IPR000375">
    <property type="entry name" value="Dynamin_stalk"/>
</dbReference>
<proteinExistence type="predicted"/>
<dbReference type="GO" id="GO:0006897">
    <property type="term" value="P:endocytosis"/>
    <property type="evidence" value="ECO:0007669"/>
    <property type="project" value="TreeGrafter"/>
</dbReference>
<dbReference type="AlphaFoldDB" id="A0A8A1LIE6"/>
<protein>
    <submittedName>
        <fullName evidence="6">Dynamin family protein</fullName>
    </submittedName>
</protein>
<dbReference type="SMART" id="SM00053">
    <property type="entry name" value="DYNc"/>
    <property type="match status" value="1"/>
</dbReference>
<evidence type="ECO:0000256" key="1">
    <source>
        <dbReference type="ARBA" id="ARBA00022741"/>
    </source>
</evidence>
<dbReference type="PANTHER" id="PTHR11566">
    <property type="entry name" value="DYNAMIN"/>
    <property type="match status" value="1"/>
</dbReference>
<dbReference type="Gene3D" id="3.40.50.300">
    <property type="entry name" value="P-loop containing nucleotide triphosphate hydrolases"/>
    <property type="match status" value="1"/>
</dbReference>
<dbReference type="InterPro" id="IPR020850">
    <property type="entry name" value="GED_dom"/>
</dbReference>
<evidence type="ECO:0000313" key="6">
    <source>
        <dbReference type="EMBL" id="QSS51752.1"/>
    </source>
</evidence>
<gene>
    <name evidence="6" type="ORF">I7I53_07157</name>
</gene>
<feature type="compositionally biased region" description="Basic and acidic residues" evidence="3">
    <location>
        <begin position="482"/>
        <end position="496"/>
    </location>
</feature>
<dbReference type="Gene3D" id="1.20.120.1240">
    <property type="entry name" value="Dynamin, middle domain"/>
    <property type="match status" value="1"/>
</dbReference>
<dbReference type="GO" id="GO:0016020">
    <property type="term" value="C:membrane"/>
    <property type="evidence" value="ECO:0007669"/>
    <property type="project" value="TreeGrafter"/>
</dbReference>
<dbReference type="PROSITE" id="PS51718">
    <property type="entry name" value="G_DYNAMIN_2"/>
    <property type="match status" value="1"/>
</dbReference>
<dbReference type="InterPro" id="IPR022812">
    <property type="entry name" value="Dynamin"/>
</dbReference>
<dbReference type="GO" id="GO:0048312">
    <property type="term" value="P:intracellular distribution of mitochondria"/>
    <property type="evidence" value="ECO:0007669"/>
    <property type="project" value="TreeGrafter"/>
</dbReference>
<dbReference type="CDD" id="cd08771">
    <property type="entry name" value="DLP_1"/>
    <property type="match status" value="1"/>
</dbReference>
<organism evidence="6 7">
    <name type="scientific">Ajellomyces capsulatus (strain H88)</name>
    <name type="common">Darling's disease fungus</name>
    <name type="synonym">Histoplasma capsulatum</name>
    <dbReference type="NCBI Taxonomy" id="544711"/>
    <lineage>
        <taxon>Eukaryota</taxon>
        <taxon>Fungi</taxon>
        <taxon>Dikarya</taxon>
        <taxon>Ascomycota</taxon>
        <taxon>Pezizomycotina</taxon>
        <taxon>Eurotiomycetes</taxon>
        <taxon>Eurotiomycetidae</taxon>
        <taxon>Onygenales</taxon>
        <taxon>Ajellomycetaceae</taxon>
        <taxon>Histoplasma</taxon>
    </lineage>
</organism>
<dbReference type="GO" id="GO:0016559">
    <property type="term" value="P:peroxisome fission"/>
    <property type="evidence" value="ECO:0007669"/>
    <property type="project" value="TreeGrafter"/>
</dbReference>
<evidence type="ECO:0000256" key="2">
    <source>
        <dbReference type="ARBA" id="ARBA00023134"/>
    </source>
</evidence>
<dbReference type="PROSITE" id="PS51388">
    <property type="entry name" value="GED"/>
    <property type="match status" value="1"/>
</dbReference>
<dbReference type="GO" id="GO:0005525">
    <property type="term" value="F:GTP binding"/>
    <property type="evidence" value="ECO:0007669"/>
    <property type="project" value="InterPro"/>
</dbReference>
<feature type="region of interest" description="Disordered" evidence="3">
    <location>
        <begin position="477"/>
        <end position="496"/>
    </location>
</feature>
<dbReference type="GO" id="GO:0005739">
    <property type="term" value="C:mitochondrion"/>
    <property type="evidence" value="ECO:0007669"/>
    <property type="project" value="TreeGrafter"/>
</dbReference>
<dbReference type="FunFam" id="3.40.50.300:FF:001425">
    <property type="entry name" value="Dynamin GTPase, putative"/>
    <property type="match status" value="1"/>
</dbReference>